<dbReference type="SUPFAM" id="SSF48452">
    <property type="entry name" value="TPR-like"/>
    <property type="match status" value="1"/>
</dbReference>
<keyword evidence="1" id="KW-0677">Repeat</keyword>
<dbReference type="InterPro" id="IPR011990">
    <property type="entry name" value="TPR-like_helical_dom_sf"/>
</dbReference>
<dbReference type="GO" id="GO:0060090">
    <property type="term" value="F:molecular adaptor activity"/>
    <property type="evidence" value="ECO:0007669"/>
    <property type="project" value="TreeGrafter"/>
</dbReference>
<dbReference type="WBParaSite" id="PDA_v2.g30222.t1">
    <property type="protein sequence ID" value="PDA_v2.g30222.t1"/>
    <property type="gene ID" value="PDA_v2.g30222"/>
</dbReference>
<proteinExistence type="predicted"/>
<dbReference type="InterPro" id="IPR047150">
    <property type="entry name" value="SGT"/>
</dbReference>
<evidence type="ECO:0000313" key="3">
    <source>
        <dbReference type="Proteomes" id="UP000887578"/>
    </source>
</evidence>
<evidence type="ECO:0000256" key="2">
    <source>
        <dbReference type="ARBA" id="ARBA00022803"/>
    </source>
</evidence>
<dbReference type="PANTHER" id="PTHR45831:SF2">
    <property type="entry name" value="LD24721P"/>
    <property type="match status" value="1"/>
</dbReference>
<dbReference type="GO" id="GO:0006620">
    <property type="term" value="P:post-translational protein targeting to endoplasmic reticulum membrane"/>
    <property type="evidence" value="ECO:0007669"/>
    <property type="project" value="TreeGrafter"/>
</dbReference>
<name>A0A914QEJ9_9BILA</name>
<reference evidence="4" key="1">
    <citation type="submission" date="2022-11" db="UniProtKB">
        <authorList>
            <consortium name="WormBaseParasite"/>
        </authorList>
    </citation>
    <scope>IDENTIFICATION</scope>
</reference>
<accession>A0A914QEJ9</accession>
<dbReference type="GO" id="GO:0016020">
    <property type="term" value="C:membrane"/>
    <property type="evidence" value="ECO:0007669"/>
    <property type="project" value="TreeGrafter"/>
</dbReference>
<sequence length="419" mass="48070">MTHKYFKCADSAPFGTNGASADHNSVVPALAPRHHCKKDVGIAAFSLLSVVPDFESKKSSYNFDRKDNKLSNSNLPSYYVDDFQKEKERENDSGKTSSSTLSFHIAAYENNVQTNHLNDDPQTCKSYEKDQLGFTKTWKDLKQPFGPINICFEIPRQQKEEEKGKNYEKAIEVYTQLLDFPDLSYENEALIYSNRSASNLMLRNSNSLKAAKDDAQKAIECWPAWWRGYFRLARVFIEQDEWWTAKDIIKQGLLADSESTQLREELDFVQKKIAEFVENKIYSASPTPSRASQPPEGKNFAQPLGFEGRYKKIMFEGIRFNPSKKDIILLNRNLFINEAQSFASSNFTPLPIRRIVHGSILPEWIWTRKVRKITFKDMDPISVTDYNCCILEGKIIDWVLLASSCILTLVEDNNGDCRL</sequence>
<organism evidence="3 4">
    <name type="scientific">Panagrolaimus davidi</name>
    <dbReference type="NCBI Taxonomy" id="227884"/>
    <lineage>
        <taxon>Eukaryota</taxon>
        <taxon>Metazoa</taxon>
        <taxon>Ecdysozoa</taxon>
        <taxon>Nematoda</taxon>
        <taxon>Chromadorea</taxon>
        <taxon>Rhabditida</taxon>
        <taxon>Tylenchina</taxon>
        <taxon>Panagrolaimomorpha</taxon>
        <taxon>Panagrolaimoidea</taxon>
        <taxon>Panagrolaimidae</taxon>
        <taxon>Panagrolaimus</taxon>
    </lineage>
</organism>
<keyword evidence="3" id="KW-1185">Reference proteome</keyword>
<dbReference type="Proteomes" id="UP000887578">
    <property type="component" value="Unplaced"/>
</dbReference>
<dbReference type="PANTHER" id="PTHR45831">
    <property type="entry name" value="LD24721P"/>
    <property type="match status" value="1"/>
</dbReference>
<evidence type="ECO:0000256" key="1">
    <source>
        <dbReference type="ARBA" id="ARBA00022737"/>
    </source>
</evidence>
<protein>
    <submittedName>
        <fullName evidence="4">Uncharacterized protein</fullName>
    </submittedName>
</protein>
<keyword evidence="2" id="KW-0802">TPR repeat</keyword>
<evidence type="ECO:0000313" key="4">
    <source>
        <dbReference type="WBParaSite" id="PDA_v2.g30222.t1"/>
    </source>
</evidence>
<dbReference type="AlphaFoldDB" id="A0A914QEJ9"/>
<dbReference type="GO" id="GO:0072380">
    <property type="term" value="C:TRC complex"/>
    <property type="evidence" value="ECO:0007669"/>
    <property type="project" value="TreeGrafter"/>
</dbReference>
<dbReference type="Gene3D" id="1.25.40.10">
    <property type="entry name" value="Tetratricopeptide repeat domain"/>
    <property type="match status" value="1"/>
</dbReference>